<dbReference type="GO" id="GO:0016020">
    <property type="term" value="C:membrane"/>
    <property type="evidence" value="ECO:0007669"/>
    <property type="project" value="UniProtKB-SubCell"/>
</dbReference>
<evidence type="ECO:0000313" key="7">
    <source>
        <dbReference type="EMBL" id="GAA32157.2"/>
    </source>
</evidence>
<feature type="transmembrane region" description="Helical" evidence="6">
    <location>
        <begin position="160"/>
        <end position="179"/>
    </location>
</feature>
<evidence type="ECO:0000256" key="1">
    <source>
        <dbReference type="ARBA" id="ARBA00004141"/>
    </source>
</evidence>
<reference key="2">
    <citation type="submission" date="2011-10" db="EMBL/GenBank/DDBJ databases">
        <title>The genome and transcriptome sequence of Clonorchis sinensis provide insights into the carcinogenic liver fluke.</title>
        <authorList>
            <person name="Wang X."/>
            <person name="Huang Y."/>
            <person name="Chen W."/>
            <person name="Liu H."/>
            <person name="Guo L."/>
            <person name="Chen Y."/>
            <person name="Luo F."/>
            <person name="Zhou W."/>
            <person name="Sun J."/>
            <person name="Mao Q."/>
            <person name="Liang P."/>
            <person name="Zhou C."/>
            <person name="Tian Y."/>
            <person name="Men J."/>
            <person name="Lv X."/>
            <person name="Huang L."/>
            <person name="Zhou J."/>
            <person name="Hu Y."/>
            <person name="Li R."/>
            <person name="Zhang F."/>
            <person name="Lei H."/>
            <person name="Li X."/>
            <person name="Hu X."/>
            <person name="Liang C."/>
            <person name="Xu J."/>
            <person name="Wu Z."/>
            <person name="Yu X."/>
        </authorList>
    </citation>
    <scope>NUCLEOTIDE SEQUENCE</scope>
    <source>
        <strain>Henan</strain>
    </source>
</reference>
<keyword evidence="2" id="KW-0813">Transport</keyword>
<dbReference type="SUPFAM" id="SSF103473">
    <property type="entry name" value="MFS general substrate transporter"/>
    <property type="match status" value="1"/>
</dbReference>
<evidence type="ECO:0000256" key="2">
    <source>
        <dbReference type="ARBA" id="ARBA00022448"/>
    </source>
</evidence>
<sequence>MAAYIVDYMKFHNLSVDRTSVVWLASVDFSAQSIAMPISAFIATKTGFRAVVFCSCVLHSGSIALTYFAVNWGFWAVVLIYGFLGGIGFGAGYSVIIATASEWFPSRRGLVMGLILSGFGAGALVFTPIQTVYINPANLKINTTTGSFTHAEILHRVPQAFLLLAGITAALQIAGLSLMQKKPRKQFFEFFHRMVDVQPLNILKALDFYLLWFSVCCGAIPITLVTSLYKVFGNRYIDDDLFLAGVSMSASVCNCLGRIFWGRVCDRISFKVPMSCVCILWTALLFSFPFISVFTGSGAKATFVLWVSLMFLCQSGIFVLAPTATATNFGAANFAVNYGIVYTAFLVGSLAASMMTILAPVGTSVDSHFFVAGAMSLAGGHICEDILDNGRPIIVPNELYSHSNHRYVSQFALSVSQRRILSSHCLWMLDGNNKATECVKTSILRKQNKRDMECISRRNTFVTKMHVCTVACSTSMGFPEMQKTVRSDACNQPATQHHNGVTYMKIQLNDCLTDNSKRLQGTPDPEVVNEPTNKDVTLSYAQHVKADPFKWKFVNGCEEMSATLQYDHLPKDMKTTRSRLSVIHHDRDKHYVQLNLKNALPERVYRQSFSPAIALAIRYGDAICIDALSDLLTERFWLRIISVQFSITECDADSFRNGNNHPLKNYNSTVPRHTGDTDSQLRISPSDATNGLAFIRKSMQRIAGSSYAIKRAS</sequence>
<keyword evidence="3 6" id="KW-0812">Transmembrane</keyword>
<evidence type="ECO:0000256" key="5">
    <source>
        <dbReference type="ARBA" id="ARBA00023136"/>
    </source>
</evidence>
<dbReference type="EMBL" id="DF143216">
    <property type="protein sequence ID" value="GAA32157.2"/>
    <property type="molecule type" value="Genomic_DNA"/>
</dbReference>
<comment type="subcellular location">
    <subcellularLocation>
        <location evidence="1">Membrane</location>
        <topology evidence="1">Multi-pass membrane protein</topology>
    </subcellularLocation>
</comment>
<dbReference type="AlphaFoldDB" id="H2KRS3"/>
<evidence type="ECO:0000256" key="6">
    <source>
        <dbReference type="SAM" id="Phobius"/>
    </source>
</evidence>
<feature type="transmembrane region" description="Helical" evidence="6">
    <location>
        <begin position="303"/>
        <end position="323"/>
    </location>
</feature>
<keyword evidence="5 6" id="KW-0472">Membrane</keyword>
<dbReference type="Proteomes" id="UP000008909">
    <property type="component" value="Unassembled WGS sequence"/>
</dbReference>
<dbReference type="GO" id="GO:0022857">
    <property type="term" value="F:transmembrane transporter activity"/>
    <property type="evidence" value="ECO:0007669"/>
    <property type="project" value="InterPro"/>
</dbReference>
<reference evidence="7" key="1">
    <citation type="journal article" date="2011" name="Genome Biol.">
        <title>The draft genome of the carcinogenic human liver fluke Clonorchis sinensis.</title>
        <authorList>
            <person name="Wang X."/>
            <person name="Chen W."/>
            <person name="Huang Y."/>
            <person name="Sun J."/>
            <person name="Men J."/>
            <person name="Liu H."/>
            <person name="Luo F."/>
            <person name="Guo L."/>
            <person name="Lv X."/>
            <person name="Deng C."/>
            <person name="Zhou C."/>
            <person name="Fan Y."/>
            <person name="Li X."/>
            <person name="Huang L."/>
            <person name="Hu Y."/>
            <person name="Liang C."/>
            <person name="Hu X."/>
            <person name="Xu J."/>
            <person name="Yu X."/>
        </authorList>
    </citation>
    <scope>NUCLEOTIDE SEQUENCE [LARGE SCALE GENOMIC DNA]</scope>
    <source>
        <strain evidence="7">Henan</strain>
    </source>
</reference>
<feature type="transmembrane region" description="Helical" evidence="6">
    <location>
        <begin position="74"/>
        <end position="98"/>
    </location>
</feature>
<protein>
    <submittedName>
        <fullName evidence="7">Oxalate:formate antiporter</fullName>
    </submittedName>
</protein>
<proteinExistence type="predicted"/>
<feature type="transmembrane region" description="Helical" evidence="6">
    <location>
        <begin position="241"/>
        <end position="260"/>
    </location>
</feature>
<dbReference type="InterPro" id="IPR052983">
    <property type="entry name" value="MFS_Riboflavin_Transporter"/>
</dbReference>
<feature type="transmembrane region" description="Helical" evidence="6">
    <location>
        <begin position="335"/>
        <end position="359"/>
    </location>
</feature>
<evidence type="ECO:0000256" key="3">
    <source>
        <dbReference type="ARBA" id="ARBA00022692"/>
    </source>
</evidence>
<feature type="transmembrane region" description="Helical" evidence="6">
    <location>
        <begin position="110"/>
        <end position="129"/>
    </location>
</feature>
<evidence type="ECO:0000256" key="4">
    <source>
        <dbReference type="ARBA" id="ARBA00022989"/>
    </source>
</evidence>
<dbReference type="InterPro" id="IPR036259">
    <property type="entry name" value="MFS_trans_sf"/>
</dbReference>
<evidence type="ECO:0000313" key="8">
    <source>
        <dbReference type="Proteomes" id="UP000008909"/>
    </source>
</evidence>
<gene>
    <name evidence="7" type="ORF">CLF_107006</name>
</gene>
<feature type="transmembrane region" description="Helical" evidence="6">
    <location>
        <begin position="50"/>
        <end position="68"/>
    </location>
</feature>
<accession>H2KRS3</accession>
<keyword evidence="8" id="KW-1185">Reference proteome</keyword>
<dbReference type="PANTHER" id="PTHR43385">
    <property type="entry name" value="RIBOFLAVIN TRANSPORTER RIBJ"/>
    <property type="match status" value="1"/>
</dbReference>
<dbReference type="Pfam" id="PF07690">
    <property type="entry name" value="MFS_1"/>
    <property type="match status" value="1"/>
</dbReference>
<dbReference type="Gene3D" id="1.20.1250.20">
    <property type="entry name" value="MFS general substrate transporter like domains"/>
    <property type="match status" value="2"/>
</dbReference>
<keyword evidence="4 6" id="KW-1133">Transmembrane helix</keyword>
<dbReference type="InterPro" id="IPR011701">
    <property type="entry name" value="MFS"/>
</dbReference>
<feature type="transmembrane region" description="Helical" evidence="6">
    <location>
        <begin position="272"/>
        <end position="291"/>
    </location>
</feature>
<feature type="transmembrane region" description="Helical" evidence="6">
    <location>
        <begin position="208"/>
        <end position="229"/>
    </location>
</feature>
<name>H2KRS3_CLOSI</name>
<organism evidence="7 8">
    <name type="scientific">Clonorchis sinensis</name>
    <name type="common">Chinese liver fluke</name>
    <dbReference type="NCBI Taxonomy" id="79923"/>
    <lineage>
        <taxon>Eukaryota</taxon>
        <taxon>Metazoa</taxon>
        <taxon>Spiralia</taxon>
        <taxon>Lophotrochozoa</taxon>
        <taxon>Platyhelminthes</taxon>
        <taxon>Trematoda</taxon>
        <taxon>Digenea</taxon>
        <taxon>Opisthorchiida</taxon>
        <taxon>Opisthorchiata</taxon>
        <taxon>Opisthorchiidae</taxon>
        <taxon>Clonorchis</taxon>
    </lineage>
</organism>
<dbReference type="PANTHER" id="PTHR43385:SF1">
    <property type="entry name" value="RIBOFLAVIN TRANSPORTER RIBJ"/>
    <property type="match status" value="1"/>
</dbReference>